<evidence type="ECO:0000313" key="2">
    <source>
        <dbReference type="Proteomes" id="UP000274131"/>
    </source>
</evidence>
<reference evidence="3" key="1">
    <citation type="submission" date="2017-02" db="UniProtKB">
        <authorList>
            <consortium name="WormBaseParasite"/>
        </authorList>
    </citation>
    <scope>IDENTIFICATION</scope>
</reference>
<name>A0A0N4UWI7_ENTVE</name>
<sequence length="97" mass="10294">MLENYRDCPGCTGPNCAVCSGRAACDPRKCPVGVAAQCNSQQCATVNGKMRLLGGPRNPMIPNVGNQCAKGACLRRVIGNRSAQCSYTPEMSRMCHS</sequence>
<organism evidence="3">
    <name type="scientific">Enterobius vermicularis</name>
    <name type="common">Human pinworm</name>
    <dbReference type="NCBI Taxonomy" id="51028"/>
    <lineage>
        <taxon>Eukaryota</taxon>
        <taxon>Metazoa</taxon>
        <taxon>Ecdysozoa</taxon>
        <taxon>Nematoda</taxon>
        <taxon>Chromadorea</taxon>
        <taxon>Rhabditida</taxon>
        <taxon>Spirurina</taxon>
        <taxon>Oxyuridomorpha</taxon>
        <taxon>Oxyuroidea</taxon>
        <taxon>Oxyuridae</taxon>
        <taxon>Enterobius</taxon>
    </lineage>
</organism>
<proteinExistence type="predicted"/>
<dbReference type="EMBL" id="UXUI01007229">
    <property type="protein sequence ID" value="VDD86423.1"/>
    <property type="molecule type" value="Genomic_DNA"/>
</dbReference>
<dbReference type="Proteomes" id="UP000274131">
    <property type="component" value="Unassembled WGS sequence"/>
</dbReference>
<gene>
    <name evidence="1" type="ORF">EVEC_LOCUS1566</name>
</gene>
<protein>
    <submittedName>
        <fullName evidence="3">Disintegrin domain-containing protein</fullName>
    </submittedName>
</protein>
<evidence type="ECO:0000313" key="3">
    <source>
        <dbReference type="WBParaSite" id="EVEC_0000185801-mRNA-1"/>
    </source>
</evidence>
<dbReference type="WBParaSite" id="EVEC_0000185801-mRNA-1">
    <property type="protein sequence ID" value="EVEC_0000185801-mRNA-1"/>
    <property type="gene ID" value="EVEC_0000185801"/>
</dbReference>
<dbReference type="AlphaFoldDB" id="A0A0N4UWI7"/>
<keyword evidence="2" id="KW-1185">Reference proteome</keyword>
<accession>A0A0N4UWI7</accession>
<reference evidence="1 2" key="2">
    <citation type="submission" date="2018-10" db="EMBL/GenBank/DDBJ databases">
        <authorList>
            <consortium name="Pathogen Informatics"/>
        </authorList>
    </citation>
    <scope>NUCLEOTIDE SEQUENCE [LARGE SCALE GENOMIC DNA]</scope>
</reference>
<evidence type="ECO:0000313" key="1">
    <source>
        <dbReference type="EMBL" id="VDD86423.1"/>
    </source>
</evidence>